<dbReference type="GO" id="GO:0016020">
    <property type="term" value="C:membrane"/>
    <property type="evidence" value="ECO:0007669"/>
    <property type="project" value="InterPro"/>
</dbReference>
<keyword evidence="5" id="KW-0812">Transmembrane</keyword>
<evidence type="ECO:0000256" key="2">
    <source>
        <dbReference type="ARBA" id="ARBA00029447"/>
    </source>
</evidence>
<dbReference type="SUPFAM" id="SSF58104">
    <property type="entry name" value="Methyl-accepting chemotaxis protein (MCP) signaling domain"/>
    <property type="match status" value="1"/>
</dbReference>
<dbReference type="SMART" id="SM00304">
    <property type="entry name" value="HAMP"/>
    <property type="match status" value="1"/>
</dbReference>
<accession>A0A0H5BPA9</accession>
<keyword evidence="5" id="KW-1133">Transmembrane helix</keyword>
<evidence type="ECO:0000313" key="8">
    <source>
        <dbReference type="EMBL" id="BAR99008.1"/>
    </source>
</evidence>
<dbReference type="SMART" id="SM00283">
    <property type="entry name" value="MA"/>
    <property type="match status" value="1"/>
</dbReference>
<dbReference type="InterPro" id="IPR003660">
    <property type="entry name" value="HAMP_dom"/>
</dbReference>
<dbReference type="InterPro" id="IPR004089">
    <property type="entry name" value="MCPsignal_dom"/>
</dbReference>
<reference evidence="9" key="2">
    <citation type="submission" date="2015-11" db="EMBL/GenBank/DDBJ databases">
        <authorList>
            <person name="Zhang Y."/>
            <person name="Guo Z."/>
        </authorList>
    </citation>
    <scope>NUCLEOTIDE SEQUENCE</scope>
    <source>
        <strain evidence="9">1</strain>
    </source>
</reference>
<feature type="domain" description="HAMP" evidence="7">
    <location>
        <begin position="318"/>
        <end position="370"/>
    </location>
</feature>
<evidence type="ECO:0000256" key="5">
    <source>
        <dbReference type="SAM" id="Phobius"/>
    </source>
</evidence>
<dbReference type="KEGG" id="bvr:BVIR_3248"/>
<evidence type="ECO:0000256" key="3">
    <source>
        <dbReference type="PROSITE-ProRule" id="PRU00284"/>
    </source>
</evidence>
<keyword evidence="5" id="KW-0472">Membrane</keyword>
<feature type="domain" description="Methyl-accepting transducer" evidence="6">
    <location>
        <begin position="410"/>
        <end position="646"/>
    </location>
</feature>
<gene>
    <name evidence="9" type="primary">mcp3</name>
    <name evidence="8" type="ORF">BV133_1415</name>
    <name evidence="9" type="ORF">BVIRIDIS_26920</name>
</gene>
<dbReference type="PANTHER" id="PTHR32089">
    <property type="entry name" value="METHYL-ACCEPTING CHEMOTAXIS PROTEIN MCPB"/>
    <property type="match status" value="1"/>
</dbReference>
<evidence type="ECO:0000256" key="1">
    <source>
        <dbReference type="ARBA" id="ARBA00023224"/>
    </source>
</evidence>
<evidence type="ECO:0000259" key="7">
    <source>
        <dbReference type="PROSITE" id="PS50885"/>
    </source>
</evidence>
<keyword evidence="1 3" id="KW-0807">Transducer</keyword>
<reference evidence="8" key="1">
    <citation type="journal article" date="2015" name="Genome Announc.">
        <title>Complete Genome Sequence of the Bacteriochlorophyll b-Producing Photosynthetic Bacterium Blastochloris viridis.</title>
        <authorList>
            <person name="Tsukatani Y."/>
            <person name="Hirose Y."/>
            <person name="Harada J."/>
            <person name="Misawa N."/>
            <person name="Mori K."/>
            <person name="Inoue K."/>
            <person name="Tamiaki H."/>
        </authorList>
    </citation>
    <scope>NUCLEOTIDE SEQUENCE [LARGE SCALE GENOMIC DNA]</scope>
    <source>
        <strain evidence="8">DSM 133</strain>
    </source>
</reference>
<evidence type="ECO:0000256" key="4">
    <source>
        <dbReference type="SAM" id="Coils"/>
    </source>
</evidence>
<reference evidence="10" key="3">
    <citation type="journal article" date="2016" name="Genome Announc.">
        <title>Revised genome sequence of the purple photosynthetic bacterium Blastochloris viridis.</title>
        <authorList>
            <person name="Liu L.N."/>
            <person name="Faulkner M."/>
            <person name="Liu X."/>
            <person name="Huang F."/>
            <person name="Darby A.C."/>
            <person name="Hall N."/>
        </authorList>
    </citation>
    <scope>NUCLEOTIDE SEQUENCE [LARGE SCALE GENOMIC DNA]</scope>
    <source>
        <strain evidence="10">ATCC 19567 / DSM 133 / F</strain>
    </source>
</reference>
<proteinExistence type="inferred from homology"/>
<dbReference type="CDD" id="cd06225">
    <property type="entry name" value="HAMP"/>
    <property type="match status" value="1"/>
</dbReference>
<dbReference type="PANTHER" id="PTHR32089:SF112">
    <property type="entry name" value="LYSOZYME-LIKE PROTEIN-RELATED"/>
    <property type="match status" value="1"/>
</dbReference>
<feature type="transmembrane region" description="Helical" evidence="5">
    <location>
        <begin position="295"/>
        <end position="316"/>
    </location>
</feature>
<dbReference type="Gene3D" id="6.10.340.10">
    <property type="match status" value="1"/>
</dbReference>
<dbReference type="OrthoDB" id="3289104at2"/>
<dbReference type="PROSITE" id="PS50885">
    <property type="entry name" value="HAMP"/>
    <property type="match status" value="1"/>
</dbReference>
<dbReference type="Gene3D" id="1.10.287.950">
    <property type="entry name" value="Methyl-accepting chemotaxis protein"/>
    <property type="match status" value="1"/>
</dbReference>
<sequence length="669" mass="70154">MLAKLGLRTRILGAVALFLVPLAYVTWSLLSLQLAEIRTAERERVGNRYLMAIADVNTALAERTRAWDFGMPTSSDLAAAAAKLKAAEAEFGAGYGTGAENARAAELLEAMAAAKRLDRGKVLAVTESLTRLRQAVLDQSGLILDPKLDTYHMMDLAGQVMPALSESVRNLGNRGRRFSSANVSDESRVELLIAGGAFDLVRQRFGGVVARVLENVTRPDVHARMVAARDHAVPAVDRLGEAVRRTALGDPVGSFALHDLEVAAATALTAFIATASADLDLLIADRIADNRAQSLTLLLIAAGTFCCAVAAIYALLSHGVFNPLDRMTVALTRLADGDVTVTVDPASGGEVGRMAAAVLTLRGSIEERQRLEAERAATRAGIERTERRRQSLTEDFDRASGAVLGAVSAVVTDLRAAARHVRDEIELAGVRSGSVVEAAGRAATAVETARRSSTDLDSASADIAARADAEAKIAERALVATERVEAAIERLGGIAAGIDQVVATIAAIASQTNLLALNATIEAARAGDSGAGFAVVAAEVKGLARETSRATDDVGEQIKAVQQAVDDATALTRELGGTIRDLHVSSQAIQQETAQQIALAASIVEAMGTAETGASTVTRDIADVQHAVASTDAVVAKLTATAETLDREFEQLRERTETFLHGVRAADAA</sequence>
<dbReference type="PATRIC" id="fig|1079.6.peg.3414"/>
<protein>
    <submittedName>
        <fullName evidence="8 9">Methyl-accepting chemotaxis protein</fullName>
    </submittedName>
</protein>
<feature type="transmembrane region" description="Helical" evidence="5">
    <location>
        <begin position="12"/>
        <end position="30"/>
    </location>
</feature>
<dbReference type="EMBL" id="AP014854">
    <property type="protein sequence ID" value="BAR99008.1"/>
    <property type="molecule type" value="Genomic_DNA"/>
</dbReference>
<dbReference type="AlphaFoldDB" id="A0A0H5BPA9"/>
<dbReference type="RefSeq" id="WP_055038495.1">
    <property type="nucleotide sequence ID" value="NZ_AP014854.2"/>
</dbReference>
<dbReference type="EMBL" id="LN907867">
    <property type="protein sequence ID" value="CUU43666.1"/>
    <property type="molecule type" value="Genomic_DNA"/>
</dbReference>
<keyword evidence="4" id="KW-0175">Coiled coil</keyword>
<feature type="coiled-coil region" evidence="4">
    <location>
        <begin position="368"/>
        <end position="402"/>
    </location>
</feature>
<evidence type="ECO:0000313" key="9">
    <source>
        <dbReference type="EMBL" id="CUU43666.1"/>
    </source>
</evidence>
<dbReference type="STRING" id="1079.BVIR_3248"/>
<name>A0A0H5BPA9_BLAVI</name>
<dbReference type="Pfam" id="PF00672">
    <property type="entry name" value="HAMP"/>
    <property type="match status" value="1"/>
</dbReference>
<organism evidence="9 10">
    <name type="scientific">Blastochloris viridis</name>
    <name type="common">Rhodopseudomonas viridis</name>
    <dbReference type="NCBI Taxonomy" id="1079"/>
    <lineage>
        <taxon>Bacteria</taxon>
        <taxon>Pseudomonadati</taxon>
        <taxon>Pseudomonadota</taxon>
        <taxon>Alphaproteobacteria</taxon>
        <taxon>Hyphomicrobiales</taxon>
        <taxon>Blastochloridaceae</taxon>
        <taxon>Blastochloris</taxon>
    </lineage>
</organism>
<keyword evidence="10" id="KW-1185">Reference proteome</keyword>
<dbReference type="Pfam" id="PF00015">
    <property type="entry name" value="MCPsignal"/>
    <property type="match status" value="1"/>
</dbReference>
<dbReference type="Proteomes" id="UP000065734">
    <property type="component" value="Chromosome I"/>
</dbReference>
<evidence type="ECO:0000259" key="6">
    <source>
        <dbReference type="PROSITE" id="PS50111"/>
    </source>
</evidence>
<evidence type="ECO:0000313" key="10">
    <source>
        <dbReference type="Proteomes" id="UP000065734"/>
    </source>
</evidence>
<dbReference type="PROSITE" id="PS50111">
    <property type="entry name" value="CHEMOTAXIS_TRANSDUC_2"/>
    <property type="match status" value="1"/>
</dbReference>
<dbReference type="GO" id="GO:0007165">
    <property type="term" value="P:signal transduction"/>
    <property type="evidence" value="ECO:0007669"/>
    <property type="project" value="UniProtKB-KW"/>
</dbReference>
<comment type="similarity">
    <text evidence="2">Belongs to the methyl-accepting chemotaxis (MCP) protein family.</text>
</comment>